<dbReference type="EMBL" id="AYKH01000004">
    <property type="protein sequence ID" value="ROO29473.1"/>
    <property type="molecule type" value="Genomic_DNA"/>
</dbReference>
<reference evidence="6 7" key="1">
    <citation type="submission" date="2013-10" db="EMBL/GenBank/DDBJ databases">
        <title>Salinisphaera orenii MK-B5 Genome Sequencing.</title>
        <authorList>
            <person name="Lai Q."/>
            <person name="Li C."/>
            <person name="Shao Z."/>
        </authorList>
    </citation>
    <scope>NUCLEOTIDE SEQUENCE [LARGE SCALE GENOMIC DNA]</scope>
    <source>
        <strain evidence="6 7">MK-B5</strain>
    </source>
</reference>
<dbReference type="GO" id="GO:0003700">
    <property type="term" value="F:DNA-binding transcription factor activity"/>
    <property type="evidence" value="ECO:0007669"/>
    <property type="project" value="InterPro"/>
</dbReference>
<proteinExistence type="inferred from homology"/>
<dbReference type="PANTHER" id="PTHR30537:SF79">
    <property type="entry name" value="TRANSCRIPTIONAL REGULATOR-RELATED"/>
    <property type="match status" value="1"/>
</dbReference>
<dbReference type="InterPro" id="IPR036388">
    <property type="entry name" value="WH-like_DNA-bd_sf"/>
</dbReference>
<dbReference type="Pfam" id="PF00126">
    <property type="entry name" value="HTH_1"/>
    <property type="match status" value="1"/>
</dbReference>
<dbReference type="InterPro" id="IPR005119">
    <property type="entry name" value="LysR_subst-bd"/>
</dbReference>
<evidence type="ECO:0000256" key="4">
    <source>
        <dbReference type="ARBA" id="ARBA00023163"/>
    </source>
</evidence>
<dbReference type="GO" id="GO:0043565">
    <property type="term" value="F:sequence-specific DNA binding"/>
    <property type="evidence" value="ECO:0007669"/>
    <property type="project" value="TreeGrafter"/>
</dbReference>
<dbReference type="InterPro" id="IPR000847">
    <property type="entry name" value="LysR_HTH_N"/>
</dbReference>
<dbReference type="InterPro" id="IPR036390">
    <property type="entry name" value="WH_DNA-bd_sf"/>
</dbReference>
<feature type="domain" description="HTH lysR-type" evidence="5">
    <location>
        <begin position="5"/>
        <end position="62"/>
    </location>
</feature>
<dbReference type="SUPFAM" id="SSF53850">
    <property type="entry name" value="Periplasmic binding protein-like II"/>
    <property type="match status" value="1"/>
</dbReference>
<keyword evidence="7" id="KW-1185">Reference proteome</keyword>
<evidence type="ECO:0000256" key="3">
    <source>
        <dbReference type="ARBA" id="ARBA00023125"/>
    </source>
</evidence>
<evidence type="ECO:0000313" key="7">
    <source>
        <dbReference type="Proteomes" id="UP000283993"/>
    </source>
</evidence>
<dbReference type="CDD" id="cd08432">
    <property type="entry name" value="PBP2_GcdR_TrpI_HvrB_AmpR_like"/>
    <property type="match status" value="1"/>
</dbReference>
<dbReference type="PRINTS" id="PR00039">
    <property type="entry name" value="HTHLYSR"/>
</dbReference>
<dbReference type="GO" id="GO:0006351">
    <property type="term" value="P:DNA-templated transcription"/>
    <property type="evidence" value="ECO:0007669"/>
    <property type="project" value="TreeGrafter"/>
</dbReference>
<comment type="similarity">
    <text evidence="1">Belongs to the LysR transcriptional regulatory family.</text>
</comment>
<dbReference type="Pfam" id="PF03466">
    <property type="entry name" value="LysR_substrate"/>
    <property type="match status" value="1"/>
</dbReference>
<dbReference type="PANTHER" id="PTHR30537">
    <property type="entry name" value="HTH-TYPE TRANSCRIPTIONAL REGULATOR"/>
    <property type="match status" value="1"/>
</dbReference>
<sequence length="311" mass="33756">MPARLPLNALRAFAAAARHESFRAAADEMHLSPGAISRQVRQLETYLNVPVFERFAHGVALTARGRRLADEVESALARLAAGVDRARVADAPAMALTVSASPSLIQHWLLPRLADFEARHPDIDLALEASPALIEPDWSPDRAQLAIRYGQGPWPGVRSRSLMSETVFPVCAPTLLEHGPPLERPADLARHRLLHVTWLSHQAELFPGWRQWLDAAGAPQVPVAVRRRYSLFGMALDQAIAGRGVALATSVLAADRIASGVLVPPFGTRYRLVSPFTYELLLPARGEPPPAAAAFIDWLVEQAAAFTTGAP</sequence>
<evidence type="ECO:0000313" key="6">
    <source>
        <dbReference type="EMBL" id="ROO29473.1"/>
    </source>
</evidence>
<dbReference type="Gene3D" id="3.40.190.10">
    <property type="entry name" value="Periplasmic binding protein-like II"/>
    <property type="match status" value="2"/>
</dbReference>
<keyword evidence="2" id="KW-0805">Transcription regulation</keyword>
<accession>A0A423PV54</accession>
<dbReference type="InterPro" id="IPR058163">
    <property type="entry name" value="LysR-type_TF_proteobact-type"/>
</dbReference>
<gene>
    <name evidence="6" type="ORF">SAOR_03205</name>
</gene>
<protein>
    <submittedName>
        <fullName evidence="6">LysR family transcriptional regulator</fullName>
    </submittedName>
</protein>
<keyword evidence="4" id="KW-0804">Transcription</keyword>
<name>A0A423PV54_9GAMM</name>
<dbReference type="Gene3D" id="1.10.10.10">
    <property type="entry name" value="Winged helix-like DNA-binding domain superfamily/Winged helix DNA-binding domain"/>
    <property type="match status" value="1"/>
</dbReference>
<keyword evidence="3" id="KW-0238">DNA-binding</keyword>
<dbReference type="SUPFAM" id="SSF46785">
    <property type="entry name" value="Winged helix' DNA-binding domain"/>
    <property type="match status" value="1"/>
</dbReference>
<evidence type="ECO:0000256" key="2">
    <source>
        <dbReference type="ARBA" id="ARBA00023015"/>
    </source>
</evidence>
<dbReference type="RefSeq" id="WP_123630188.1">
    <property type="nucleotide sequence ID" value="NZ_AYKH01000004.1"/>
</dbReference>
<comment type="caution">
    <text evidence="6">The sequence shown here is derived from an EMBL/GenBank/DDBJ whole genome shotgun (WGS) entry which is preliminary data.</text>
</comment>
<dbReference type="PROSITE" id="PS50931">
    <property type="entry name" value="HTH_LYSR"/>
    <property type="match status" value="1"/>
</dbReference>
<organism evidence="6 7">
    <name type="scientific">Salinisphaera orenii MK-B5</name>
    <dbReference type="NCBI Taxonomy" id="856730"/>
    <lineage>
        <taxon>Bacteria</taxon>
        <taxon>Pseudomonadati</taxon>
        <taxon>Pseudomonadota</taxon>
        <taxon>Gammaproteobacteria</taxon>
        <taxon>Salinisphaerales</taxon>
        <taxon>Salinisphaeraceae</taxon>
        <taxon>Salinisphaera</taxon>
    </lineage>
</organism>
<dbReference type="AlphaFoldDB" id="A0A423PV54"/>
<evidence type="ECO:0000259" key="5">
    <source>
        <dbReference type="PROSITE" id="PS50931"/>
    </source>
</evidence>
<dbReference type="Proteomes" id="UP000283993">
    <property type="component" value="Unassembled WGS sequence"/>
</dbReference>
<evidence type="ECO:0000256" key="1">
    <source>
        <dbReference type="ARBA" id="ARBA00009437"/>
    </source>
</evidence>